<dbReference type="AlphaFoldDB" id="A0A494XZ24"/>
<evidence type="ECO:0000313" key="6">
    <source>
        <dbReference type="Proteomes" id="UP000282076"/>
    </source>
</evidence>
<feature type="compositionally biased region" description="Basic and acidic residues" evidence="2">
    <location>
        <begin position="372"/>
        <end position="397"/>
    </location>
</feature>
<gene>
    <name evidence="5" type="ORF">D7Z26_13225</name>
</gene>
<feature type="compositionally biased region" description="Low complexity" evidence="2">
    <location>
        <begin position="401"/>
        <end position="430"/>
    </location>
</feature>
<evidence type="ECO:0000313" key="5">
    <source>
        <dbReference type="EMBL" id="RKP54319.1"/>
    </source>
</evidence>
<feature type="region of interest" description="Disordered" evidence="2">
    <location>
        <begin position="372"/>
        <end position="430"/>
    </location>
</feature>
<evidence type="ECO:0000259" key="3">
    <source>
        <dbReference type="Pfam" id="PF04773"/>
    </source>
</evidence>
<dbReference type="InterPro" id="IPR006860">
    <property type="entry name" value="FecR"/>
</dbReference>
<dbReference type="Pfam" id="PF12733">
    <property type="entry name" value="Cadherin-like"/>
    <property type="match status" value="1"/>
</dbReference>
<reference evidence="5 6" key="1">
    <citation type="submission" date="2018-10" db="EMBL/GenBank/DDBJ databases">
        <title>Cohnella sp. M2MS4P-1, whole genome shotgun sequence.</title>
        <authorList>
            <person name="Tuo L."/>
        </authorList>
    </citation>
    <scope>NUCLEOTIDE SEQUENCE [LARGE SCALE GENOMIC DNA]</scope>
    <source>
        <strain evidence="5 6">M2MS4P-1</strain>
    </source>
</reference>
<feature type="domain" description="FecR protein" evidence="3">
    <location>
        <begin position="67"/>
        <end position="170"/>
    </location>
</feature>
<evidence type="ECO:0000256" key="2">
    <source>
        <dbReference type="SAM" id="MobiDB-lite"/>
    </source>
</evidence>
<protein>
    <submittedName>
        <fullName evidence="5">Uncharacterized protein</fullName>
    </submittedName>
</protein>
<keyword evidence="6" id="KW-1185">Reference proteome</keyword>
<name>A0A494XZ24_9BACL</name>
<proteinExistence type="predicted"/>
<dbReference type="OrthoDB" id="2888245at2"/>
<dbReference type="EMBL" id="RBZM01000005">
    <property type="protein sequence ID" value="RKP54319.1"/>
    <property type="molecule type" value="Genomic_DNA"/>
</dbReference>
<dbReference type="Pfam" id="PF04773">
    <property type="entry name" value="FecR"/>
    <property type="match status" value="1"/>
</dbReference>
<feature type="domain" description="Cadherin-like beta-sandwich-like" evidence="4">
    <location>
        <begin position="563"/>
        <end position="636"/>
    </location>
</feature>
<dbReference type="Gene3D" id="2.60.120.1440">
    <property type="match status" value="1"/>
</dbReference>
<organism evidence="5 6">
    <name type="scientific">Cohnella endophytica</name>
    <dbReference type="NCBI Taxonomy" id="2419778"/>
    <lineage>
        <taxon>Bacteria</taxon>
        <taxon>Bacillati</taxon>
        <taxon>Bacillota</taxon>
        <taxon>Bacilli</taxon>
        <taxon>Bacillales</taxon>
        <taxon>Paenibacillaceae</taxon>
        <taxon>Cohnella</taxon>
    </lineage>
</organism>
<comment type="caution">
    <text evidence="5">The sequence shown here is derived from an EMBL/GenBank/DDBJ whole genome shotgun (WGS) entry which is preliminary data.</text>
</comment>
<sequence>MRKVLISVILLLIVLLPLLGVYGSVASAATSRVAIVKELKGTVKVKKAGGSREFTVFSKMSLNEGDILSTSSGSSAVLQFANGTSEDDRMSVSANTVLTFSKLSSKKGTTTKVSMLSGTAWVDVKSITNKDDEFALETPTAIMGVRGTHLLVSVDPESGVTRLTVAAGVVNTQAKNSATPDSFDVFPTQNALITNDETDGSNITIAAVDLEMLIKQASGDIVRAILQASAEIIQENTAKMDRYLDELAQKQNDQDRVKTNVENILGAITSQAVQSGLLTQDQINRIIAGIQTQSGVTIDLSPKTLTFTAEEKRKQEEQRKSEEAALQRMKELKLKEAELLSKQLADKLEKERKNKEEENKNKLQEKLKKAQENYEKGLSEAERQKYENEKSQREAEIAKGSSSNTANNDSNPSANPSENPNTEPSENPNADSRLLLSLEVYPSPNPRYVTTIVESQQAYVLNNEPNTTTMMILTPQVREGSTILSVTVDALSVPRSSNAFYFDLKPGKSIISITVAEIGNSSNQQTYTFDVYRALSSNTALNGVTVNGTVGDLPYTANPDQINEDYQYVFYVPAGMKTSYIQFWPTASGAKVTLNGFELPNGQLETGILAYGLNTYVVQVKAPDQTAKTYKVDIYRALGSFLNGVSVSDGYKTVKKSVDYYTNVKGSTTSITVTLDMEAELFGNLVSTSFSQATISKGSDRTLQINGLQYGMNLFQVQITDLGVNQFYSLFVWRGIDIDISGKVTSGDVTYGMEWSSFVQDPDALSLWGTMISRGAGFENYILFSNNDNNFSYYLNDVKAVFHPGIDDEHTVSVKVDPSVGENAYTLRVETYPGNAVNYQLHLYVTIPLP</sequence>
<dbReference type="InterPro" id="IPR025883">
    <property type="entry name" value="Cadherin-like_domain"/>
</dbReference>
<dbReference type="RefSeq" id="WP_120977425.1">
    <property type="nucleotide sequence ID" value="NZ_RBZM01000005.1"/>
</dbReference>
<dbReference type="PANTHER" id="PTHR38731:SF1">
    <property type="entry name" value="FECR PROTEIN DOMAIN-CONTAINING PROTEIN"/>
    <property type="match status" value="1"/>
</dbReference>
<accession>A0A494XZ24</accession>
<keyword evidence="1" id="KW-0175">Coiled coil</keyword>
<evidence type="ECO:0000259" key="4">
    <source>
        <dbReference type="Pfam" id="PF12733"/>
    </source>
</evidence>
<feature type="coiled-coil region" evidence="1">
    <location>
        <begin position="233"/>
        <end position="260"/>
    </location>
</feature>
<dbReference type="PANTHER" id="PTHR38731">
    <property type="entry name" value="LIPL45-RELATED LIPOPROTEIN-RELATED"/>
    <property type="match status" value="1"/>
</dbReference>
<evidence type="ECO:0000256" key="1">
    <source>
        <dbReference type="SAM" id="Coils"/>
    </source>
</evidence>
<dbReference type="Proteomes" id="UP000282076">
    <property type="component" value="Unassembled WGS sequence"/>
</dbReference>